<evidence type="ECO:0000313" key="3">
    <source>
        <dbReference type="Proteomes" id="UP000306719"/>
    </source>
</evidence>
<sequence>MKIQTLCALALSGMLAGCGSGSNGTTSGPDEPPKPSAQKSKTVTQGFEVHIFNRMAEQDTQNPEYIRDTPYQVAEEVAYQDIIFGLDTQTMPVTTASWLDIPHSFSLIKKAYALSPVPPQTEENIVSIDITSATDFSQAYPSGSNLNGLFSVTYADALNKYYSYKNETKTFFTVEEYVQYGRANGGLNAGFTRNLVLNSGPDYPVNMTFYIEIELDNGKIFSLETQEVALKRIDM</sequence>
<organism evidence="2 3">
    <name type="scientific">Pseudoalteromonas rubra</name>
    <dbReference type="NCBI Taxonomy" id="43658"/>
    <lineage>
        <taxon>Bacteria</taxon>
        <taxon>Pseudomonadati</taxon>
        <taxon>Pseudomonadota</taxon>
        <taxon>Gammaproteobacteria</taxon>
        <taxon>Alteromonadales</taxon>
        <taxon>Pseudoalteromonadaceae</taxon>
        <taxon>Pseudoalteromonas</taxon>
    </lineage>
</organism>
<dbReference type="AlphaFoldDB" id="A0A5S3WVJ9"/>
<dbReference type="PROSITE" id="PS51257">
    <property type="entry name" value="PROKAR_LIPOPROTEIN"/>
    <property type="match status" value="1"/>
</dbReference>
<accession>A0A5S3WVJ9</accession>
<name>A0A5S3WVJ9_9GAMM</name>
<dbReference type="Proteomes" id="UP000306719">
    <property type="component" value="Unassembled WGS sequence"/>
</dbReference>
<proteinExistence type="predicted"/>
<gene>
    <name evidence="2" type="ORF">CWB98_18325</name>
</gene>
<evidence type="ECO:0008006" key="4">
    <source>
        <dbReference type="Google" id="ProtNLM"/>
    </source>
</evidence>
<evidence type="ECO:0000256" key="1">
    <source>
        <dbReference type="SAM" id="MobiDB-lite"/>
    </source>
</evidence>
<protein>
    <recommendedName>
        <fullName evidence="4">Lipoprotein</fullName>
    </recommendedName>
</protein>
<reference evidence="3" key="2">
    <citation type="submission" date="2019-06" db="EMBL/GenBank/DDBJ databases">
        <title>Co-occurence of chitin degradation, pigmentation and bioactivity in marine Pseudoalteromonas.</title>
        <authorList>
            <person name="Sonnenschein E.C."/>
            <person name="Bech P.K."/>
        </authorList>
    </citation>
    <scope>NUCLEOTIDE SEQUENCE [LARGE SCALE GENOMIC DNA]</scope>
    <source>
        <strain evidence="3">S2599</strain>
    </source>
</reference>
<evidence type="ECO:0000313" key="2">
    <source>
        <dbReference type="EMBL" id="TMP34245.1"/>
    </source>
</evidence>
<dbReference type="EMBL" id="PNCJ01000030">
    <property type="protein sequence ID" value="TMP34245.1"/>
    <property type="molecule type" value="Genomic_DNA"/>
</dbReference>
<dbReference type="OrthoDB" id="6312257at2"/>
<comment type="caution">
    <text evidence="2">The sequence shown here is derived from an EMBL/GenBank/DDBJ whole genome shotgun (WGS) entry which is preliminary data.</text>
</comment>
<reference evidence="2 3" key="1">
    <citation type="submission" date="2018-01" db="EMBL/GenBank/DDBJ databases">
        <authorList>
            <person name="Paulsen S."/>
            <person name="Gram L.K."/>
        </authorList>
    </citation>
    <scope>NUCLEOTIDE SEQUENCE [LARGE SCALE GENOMIC DNA]</scope>
    <source>
        <strain evidence="2 3">S2599</strain>
    </source>
</reference>
<feature type="region of interest" description="Disordered" evidence="1">
    <location>
        <begin position="21"/>
        <end position="42"/>
    </location>
</feature>
<dbReference type="RefSeq" id="WP_138546132.1">
    <property type="nucleotide sequence ID" value="NZ_PNCJ01000030.1"/>
</dbReference>